<dbReference type="InterPro" id="IPR003370">
    <property type="entry name" value="Chromate_transpt"/>
</dbReference>
<evidence type="ECO:0000256" key="3">
    <source>
        <dbReference type="ARBA" id="ARBA00022475"/>
    </source>
</evidence>
<feature type="transmembrane region" description="Helical" evidence="7">
    <location>
        <begin position="77"/>
        <end position="102"/>
    </location>
</feature>
<dbReference type="PANTHER" id="PTHR43663:SF1">
    <property type="entry name" value="CHROMATE TRANSPORTER"/>
    <property type="match status" value="1"/>
</dbReference>
<feature type="transmembrane region" description="Helical" evidence="7">
    <location>
        <begin position="7"/>
        <end position="29"/>
    </location>
</feature>
<accession>A0A1S8KLI1</accession>
<evidence type="ECO:0000313" key="8">
    <source>
        <dbReference type="EMBL" id="OOL80542.1"/>
    </source>
</evidence>
<keyword evidence="3" id="KW-1003">Cell membrane</keyword>
<dbReference type="EMBL" id="MUYF01000003">
    <property type="protein sequence ID" value="OOL80542.1"/>
    <property type="molecule type" value="Genomic_DNA"/>
</dbReference>
<name>A0A1S8KLI1_9LACT</name>
<evidence type="ECO:0000256" key="7">
    <source>
        <dbReference type="SAM" id="Phobius"/>
    </source>
</evidence>
<feature type="transmembrane region" description="Helical" evidence="7">
    <location>
        <begin position="143"/>
        <end position="176"/>
    </location>
</feature>
<keyword evidence="5 7" id="KW-1133">Transmembrane helix</keyword>
<dbReference type="InterPro" id="IPR052518">
    <property type="entry name" value="CHR_Transporter"/>
</dbReference>
<comment type="subcellular location">
    <subcellularLocation>
        <location evidence="1">Cell membrane</location>
        <topology evidence="1">Multi-pass membrane protein</topology>
    </subcellularLocation>
</comment>
<keyword evidence="6 7" id="KW-0472">Membrane</keyword>
<evidence type="ECO:0000256" key="1">
    <source>
        <dbReference type="ARBA" id="ARBA00004651"/>
    </source>
</evidence>
<feature type="transmembrane region" description="Helical" evidence="7">
    <location>
        <begin position="49"/>
        <end position="70"/>
    </location>
</feature>
<gene>
    <name evidence="8" type="ORF">BWX42_00940</name>
</gene>
<protein>
    <submittedName>
        <fullName evidence="8">Chromate transporter</fullName>
    </submittedName>
</protein>
<dbReference type="Proteomes" id="UP000190409">
    <property type="component" value="Unassembled WGS sequence"/>
</dbReference>
<dbReference type="GO" id="GO:0005886">
    <property type="term" value="C:plasma membrane"/>
    <property type="evidence" value="ECO:0007669"/>
    <property type="project" value="UniProtKB-SubCell"/>
</dbReference>
<dbReference type="AlphaFoldDB" id="A0A1S8KLI1"/>
<dbReference type="Pfam" id="PF02417">
    <property type="entry name" value="Chromate_transp"/>
    <property type="match status" value="1"/>
</dbReference>
<dbReference type="PANTHER" id="PTHR43663">
    <property type="entry name" value="CHROMATE TRANSPORT PROTEIN-RELATED"/>
    <property type="match status" value="1"/>
</dbReference>
<comment type="similarity">
    <text evidence="2">Belongs to the chromate ion transporter (CHR) (TC 2.A.51) family.</text>
</comment>
<reference evidence="8 9" key="1">
    <citation type="submission" date="2017-01" db="EMBL/GenBank/DDBJ databases">
        <title>Complete Genome Sequence of Dolosigranulum pigrum isolated from a Patient with interstitial lung disease.</title>
        <authorList>
            <person name="Mukhopadhyay R."/>
            <person name="Joaquin J."/>
            <person name="Hogue R."/>
            <person name="Fitzgerald S."/>
            <person name="Jospin G."/>
            <person name="Eisen J.A."/>
            <person name="Chaturvedi V."/>
        </authorList>
    </citation>
    <scope>NUCLEOTIDE SEQUENCE [LARGE SCALE GENOMIC DNA]</scope>
    <source>
        <strain evidence="8 9">15S00348</strain>
    </source>
</reference>
<evidence type="ECO:0000256" key="5">
    <source>
        <dbReference type="ARBA" id="ARBA00022989"/>
    </source>
</evidence>
<feature type="transmembrane region" description="Helical" evidence="7">
    <location>
        <begin position="114"/>
        <end position="131"/>
    </location>
</feature>
<comment type="caution">
    <text evidence="8">The sequence shown here is derived from an EMBL/GenBank/DDBJ whole genome shotgun (WGS) entry which is preliminary data.</text>
</comment>
<evidence type="ECO:0000313" key="9">
    <source>
        <dbReference type="Proteomes" id="UP000190409"/>
    </source>
</evidence>
<keyword evidence="4 7" id="KW-0812">Transmembrane</keyword>
<evidence type="ECO:0000256" key="6">
    <source>
        <dbReference type="ARBA" id="ARBA00023136"/>
    </source>
</evidence>
<evidence type="ECO:0000256" key="4">
    <source>
        <dbReference type="ARBA" id="ARBA00022692"/>
    </source>
</evidence>
<dbReference type="GO" id="GO:0015109">
    <property type="term" value="F:chromate transmembrane transporter activity"/>
    <property type="evidence" value="ECO:0007669"/>
    <property type="project" value="InterPro"/>
</dbReference>
<sequence length="185" mass="20247">MEKRASYWELFTSMFYLSAFTFGGGYVIVPLMEDKFVKELGWIDYDEMLDLIALGQSAPGAIAVNTSVLIGYQRLGVLGAVVSTLGTVLPPLLIMTGLSYIYLLVRNNPYVNNMLLGMSAGVAAIIVNVVYKMARRIIDQQKLVPILVMIGAFILVVGFHVHILWILFGAGLIGLITTLKEGDSV</sequence>
<proteinExistence type="inferred from homology"/>
<evidence type="ECO:0000256" key="2">
    <source>
        <dbReference type="ARBA" id="ARBA00005262"/>
    </source>
</evidence>
<organism evidence="8 9">
    <name type="scientific">Dolosigranulum pigrum</name>
    <dbReference type="NCBI Taxonomy" id="29394"/>
    <lineage>
        <taxon>Bacteria</taxon>
        <taxon>Bacillati</taxon>
        <taxon>Bacillota</taxon>
        <taxon>Bacilli</taxon>
        <taxon>Lactobacillales</taxon>
        <taxon>Carnobacteriaceae</taxon>
        <taxon>Dolosigranulum</taxon>
    </lineage>
</organism>